<proteinExistence type="predicted"/>
<protein>
    <submittedName>
        <fullName evidence="1">Uncharacterized protein</fullName>
    </submittedName>
</protein>
<dbReference type="KEGG" id="csr:Cspa_c27620"/>
<dbReference type="HOGENOM" id="CLU_1793133_0_0_9"/>
<dbReference type="EMBL" id="CP004121">
    <property type="protein sequence ID" value="AGF56525.1"/>
    <property type="molecule type" value="Genomic_DNA"/>
</dbReference>
<keyword evidence="2" id="KW-1185">Reference proteome</keyword>
<dbReference type="PATRIC" id="fig|931276.5.peg.2774"/>
<accession>M1LTZ5</accession>
<evidence type="ECO:0000313" key="1">
    <source>
        <dbReference type="EMBL" id="AGF56525.1"/>
    </source>
</evidence>
<evidence type="ECO:0000313" key="2">
    <source>
        <dbReference type="Proteomes" id="UP000011728"/>
    </source>
</evidence>
<organism evidence="1 2">
    <name type="scientific">Clostridium saccharoperbutylacetonicum N1-4(HMT)</name>
    <dbReference type="NCBI Taxonomy" id="931276"/>
    <lineage>
        <taxon>Bacteria</taxon>
        <taxon>Bacillati</taxon>
        <taxon>Bacillota</taxon>
        <taxon>Clostridia</taxon>
        <taxon>Eubacteriales</taxon>
        <taxon>Clostridiaceae</taxon>
        <taxon>Clostridium</taxon>
    </lineage>
</organism>
<gene>
    <name evidence="1" type="ORF">Cspa_c27620</name>
</gene>
<dbReference type="Proteomes" id="UP000011728">
    <property type="component" value="Chromosome"/>
</dbReference>
<reference evidence="1 2" key="1">
    <citation type="submission" date="2013-02" db="EMBL/GenBank/DDBJ databases">
        <title>Genome sequence of Clostridium saccharoperbutylacetonicum N1-4(HMT).</title>
        <authorList>
            <person name="Poehlein A."/>
            <person name="Daniel R."/>
        </authorList>
    </citation>
    <scope>NUCLEOTIDE SEQUENCE [LARGE SCALE GENOMIC DNA]</scope>
    <source>
        <strain evidence="2">N1-4(HMT)</strain>
    </source>
</reference>
<sequence length="144" mass="15268">MYNVLYRGGEGMKKLIVIALTACTLFGSTISASASVFNGSQPTKINATDISNLFGGKEPTKINGTDLSNLFGGSQQTNAITNYSKLGVGHWTSLTGDSIKVVSGSEYVTIQGMIVIGKAPGTAVIDAYKNGVLYSRQYLTIVRY</sequence>
<dbReference type="AlphaFoldDB" id="M1LTZ5"/>
<name>M1LTZ5_9CLOT</name>